<dbReference type="GeneID" id="78777437"/>
<organism evidence="5 6">
    <name type="scientific">Caenorhabditis remanei</name>
    <name type="common">Caenorhabditis vulgaris</name>
    <dbReference type="NCBI Taxonomy" id="31234"/>
    <lineage>
        <taxon>Eukaryota</taxon>
        <taxon>Metazoa</taxon>
        <taxon>Ecdysozoa</taxon>
        <taxon>Nematoda</taxon>
        <taxon>Chromadorea</taxon>
        <taxon>Rhabditida</taxon>
        <taxon>Rhabditina</taxon>
        <taxon>Rhabditomorpha</taxon>
        <taxon>Rhabditoidea</taxon>
        <taxon>Rhabditidae</taxon>
        <taxon>Peloderinae</taxon>
        <taxon>Caenorhabditis</taxon>
    </lineage>
</organism>
<evidence type="ECO:0000256" key="3">
    <source>
        <dbReference type="SAM" id="MobiDB-lite"/>
    </source>
</evidence>
<reference evidence="5 6" key="1">
    <citation type="submission" date="2019-12" db="EMBL/GenBank/DDBJ databases">
        <title>Chromosome-level assembly of the Caenorhabditis remanei genome.</title>
        <authorList>
            <person name="Teterina A.A."/>
            <person name="Willis J.H."/>
            <person name="Phillips P.C."/>
        </authorList>
    </citation>
    <scope>NUCLEOTIDE SEQUENCE [LARGE SCALE GENOMIC DNA]</scope>
    <source>
        <strain evidence="5 6">PX506</strain>
        <tissue evidence="5">Whole organism</tissue>
    </source>
</reference>
<dbReference type="PANTHER" id="PTHR22812">
    <property type="entry name" value="CHROMOBOX PROTEIN"/>
    <property type="match status" value="1"/>
</dbReference>
<accession>A0A6A5FTW6</accession>
<dbReference type="CTD" id="78777437"/>
<dbReference type="SMART" id="SM00298">
    <property type="entry name" value="CHROMO"/>
    <property type="match status" value="2"/>
</dbReference>
<dbReference type="AlphaFoldDB" id="A0A6A5FTW6"/>
<dbReference type="InterPro" id="IPR023779">
    <property type="entry name" value="Chromodomain_CS"/>
</dbReference>
<dbReference type="EMBL" id="WUAV01000006">
    <property type="protein sequence ID" value="KAF1745993.1"/>
    <property type="molecule type" value="Genomic_DNA"/>
</dbReference>
<dbReference type="RefSeq" id="XP_053578396.1">
    <property type="nucleotide sequence ID" value="XM_053734830.1"/>
</dbReference>
<name>A0A6A5FTW6_CAERE</name>
<dbReference type="InterPro" id="IPR051219">
    <property type="entry name" value="Heterochromatin_chromo-domain"/>
</dbReference>
<dbReference type="Gene3D" id="2.40.50.40">
    <property type="match status" value="2"/>
</dbReference>
<proteinExistence type="predicted"/>
<evidence type="ECO:0000256" key="2">
    <source>
        <dbReference type="ARBA" id="ARBA00023242"/>
    </source>
</evidence>
<dbReference type="InterPro" id="IPR000953">
    <property type="entry name" value="Chromo/chromo_shadow_dom"/>
</dbReference>
<dbReference type="Proteomes" id="UP000483820">
    <property type="component" value="Chromosome X"/>
</dbReference>
<dbReference type="Pfam" id="PF00385">
    <property type="entry name" value="Chromo"/>
    <property type="match status" value="2"/>
</dbReference>
<keyword evidence="2" id="KW-0539">Nucleus</keyword>
<dbReference type="GO" id="GO:0005634">
    <property type="term" value="C:nucleus"/>
    <property type="evidence" value="ECO:0007669"/>
    <property type="project" value="UniProtKB-SubCell"/>
</dbReference>
<dbReference type="KEGG" id="crq:GCK72_022444"/>
<dbReference type="PROSITE" id="PS50013">
    <property type="entry name" value="CHROMO_2"/>
    <property type="match status" value="2"/>
</dbReference>
<dbReference type="PROSITE" id="PS00598">
    <property type="entry name" value="CHROMO_1"/>
    <property type="match status" value="2"/>
</dbReference>
<feature type="domain" description="Chromo" evidence="4">
    <location>
        <begin position="77"/>
        <end position="135"/>
    </location>
</feature>
<dbReference type="PRINTS" id="PR00504">
    <property type="entry name" value="CHROMODOMAIN"/>
</dbReference>
<feature type="region of interest" description="Disordered" evidence="3">
    <location>
        <begin position="125"/>
        <end position="160"/>
    </location>
</feature>
<dbReference type="CDD" id="cd00024">
    <property type="entry name" value="CD_CSD"/>
    <property type="match status" value="2"/>
</dbReference>
<gene>
    <name evidence="5" type="ORF">GCK72_022444</name>
</gene>
<comment type="caution">
    <text evidence="5">The sequence shown here is derived from an EMBL/GenBank/DDBJ whole genome shotgun (WGS) entry which is preliminary data.</text>
</comment>
<dbReference type="InterPro" id="IPR023780">
    <property type="entry name" value="Chromo_domain"/>
</dbReference>
<evidence type="ECO:0000259" key="4">
    <source>
        <dbReference type="PROSITE" id="PS50013"/>
    </source>
</evidence>
<evidence type="ECO:0000313" key="5">
    <source>
        <dbReference type="EMBL" id="KAF1745993.1"/>
    </source>
</evidence>
<evidence type="ECO:0000256" key="1">
    <source>
        <dbReference type="ARBA" id="ARBA00004123"/>
    </source>
</evidence>
<sequence>MAPTKASKNEYVVEKILAKRSGTYGVEYLVKWEGWAPSSNTWEPISHINCPRLVAKFEKEAKTKEKAPNKASARNDYNVEKIVGKRAGDKGTEYLIKWEGYSLSANTWEPIRNLNCPKLVQKYEEDNSGAPKPELPRKSVKRPLATTETATSPVPRRSGNVAFKKIKSVKKENGELHFLCEMSDCSEKKLSKHTVYEK</sequence>
<protein>
    <recommendedName>
        <fullName evidence="4">Chromo domain-containing protein</fullName>
    </recommendedName>
</protein>
<feature type="domain" description="Chromo" evidence="4">
    <location>
        <begin position="11"/>
        <end position="69"/>
    </location>
</feature>
<evidence type="ECO:0000313" key="6">
    <source>
        <dbReference type="Proteomes" id="UP000483820"/>
    </source>
</evidence>
<dbReference type="InterPro" id="IPR016197">
    <property type="entry name" value="Chromo-like_dom_sf"/>
</dbReference>
<dbReference type="InterPro" id="IPR017984">
    <property type="entry name" value="Chromo_dom_subgr"/>
</dbReference>
<comment type="subcellular location">
    <subcellularLocation>
        <location evidence="1">Nucleus</location>
    </subcellularLocation>
</comment>
<dbReference type="SUPFAM" id="SSF54160">
    <property type="entry name" value="Chromo domain-like"/>
    <property type="match status" value="2"/>
</dbReference>